<keyword evidence="5 8" id="KW-0862">Zinc</keyword>
<dbReference type="PROSITE" id="PS00705">
    <property type="entry name" value="PROK_CO2_ANHYDRASE_2"/>
    <property type="match status" value="1"/>
</dbReference>
<dbReference type="InterPro" id="IPR015892">
    <property type="entry name" value="Carbonic_anhydrase_CS"/>
</dbReference>
<dbReference type="PANTHER" id="PTHR11002:SF76">
    <property type="entry name" value="CARBONIC ANHYDRASE"/>
    <property type="match status" value="1"/>
</dbReference>
<reference evidence="9 10" key="1">
    <citation type="submission" date="2022-12" db="EMBL/GenBank/DDBJ databases">
        <title>Polyphasic characterization of Geotalea uranireducens NIT-SL11 newly isolated from a complex of sewage sludge and microbially reduced graphene oxide.</title>
        <authorList>
            <person name="Xie L."/>
            <person name="Yoshida N."/>
            <person name="Meng L."/>
        </authorList>
    </citation>
    <scope>NUCLEOTIDE SEQUENCE [LARGE SCALE GENOMIC DNA]</scope>
    <source>
        <strain evidence="9 10">NIT-SL11</strain>
    </source>
</reference>
<dbReference type="PROSITE" id="PS00704">
    <property type="entry name" value="PROK_CO2_ANHYDRASE_1"/>
    <property type="match status" value="1"/>
</dbReference>
<dbReference type="EMBL" id="AP027151">
    <property type="protein sequence ID" value="BDV42891.1"/>
    <property type="molecule type" value="Genomic_DNA"/>
</dbReference>
<evidence type="ECO:0000313" key="9">
    <source>
        <dbReference type="EMBL" id="BDV42891.1"/>
    </source>
</evidence>
<comment type="function">
    <text evidence="8">Reversible hydration of carbon dioxide.</text>
</comment>
<dbReference type="RefSeq" id="WP_282003601.1">
    <property type="nucleotide sequence ID" value="NZ_AP027151.1"/>
</dbReference>
<evidence type="ECO:0000256" key="2">
    <source>
        <dbReference type="ARBA" id="ARBA00006217"/>
    </source>
</evidence>
<dbReference type="Gene3D" id="3.40.1050.10">
    <property type="entry name" value="Carbonic anhydrase"/>
    <property type="match status" value="1"/>
</dbReference>
<comment type="catalytic activity">
    <reaction evidence="7 8">
        <text>hydrogencarbonate + H(+) = CO2 + H2O</text>
        <dbReference type="Rhea" id="RHEA:10748"/>
        <dbReference type="ChEBI" id="CHEBI:15377"/>
        <dbReference type="ChEBI" id="CHEBI:15378"/>
        <dbReference type="ChEBI" id="CHEBI:16526"/>
        <dbReference type="ChEBI" id="CHEBI:17544"/>
        <dbReference type="EC" id="4.2.1.1"/>
    </reaction>
</comment>
<sequence>MKDIAHFIAGFQRFREHYFDQEEHLFAPLQDGQHPKVLLIGCSDSRVDPALLTGCAPGELFVVRNVANLVPPCENEIRHHGVSAALEYAVCHLLVEHIVILGHSGCGGINALMHGIANGGSAEFIGPWVSIAERARSRVLAELAGKEPEKQDRACEQAAILVSLENLLTFPWIRERVEAGNLWLHGWYFDIATGQLLCYNPQAAAFEPQG</sequence>
<dbReference type="EC" id="4.2.1.1" evidence="3 8"/>
<evidence type="ECO:0000256" key="8">
    <source>
        <dbReference type="RuleBase" id="RU003956"/>
    </source>
</evidence>
<comment type="similarity">
    <text evidence="2 8">Belongs to the beta-class carbonic anhydrase family.</text>
</comment>
<gene>
    <name evidence="9" type="primary">can-2</name>
    <name evidence="9" type="ORF">GURASL_18140</name>
</gene>
<dbReference type="SMART" id="SM00947">
    <property type="entry name" value="Pro_CA"/>
    <property type="match status" value="1"/>
</dbReference>
<evidence type="ECO:0000256" key="4">
    <source>
        <dbReference type="ARBA" id="ARBA00022723"/>
    </source>
</evidence>
<evidence type="ECO:0000256" key="5">
    <source>
        <dbReference type="ARBA" id="ARBA00022833"/>
    </source>
</evidence>
<dbReference type="SUPFAM" id="SSF53056">
    <property type="entry name" value="beta-carbonic anhydrase, cab"/>
    <property type="match status" value="1"/>
</dbReference>
<accession>A0ABN6VUR0</accession>
<comment type="cofactor">
    <cofactor evidence="1">
        <name>Zn(2+)</name>
        <dbReference type="ChEBI" id="CHEBI:29105"/>
    </cofactor>
</comment>
<dbReference type="InterPro" id="IPR036874">
    <property type="entry name" value="Carbonic_anhydrase_sf"/>
</dbReference>
<dbReference type="PANTHER" id="PTHR11002">
    <property type="entry name" value="CARBONIC ANHYDRASE"/>
    <property type="match status" value="1"/>
</dbReference>
<evidence type="ECO:0000256" key="7">
    <source>
        <dbReference type="ARBA" id="ARBA00048348"/>
    </source>
</evidence>
<protein>
    <recommendedName>
        <fullName evidence="3 8">Carbonic anhydrase</fullName>
        <ecNumber evidence="3 8">4.2.1.1</ecNumber>
    </recommendedName>
    <alternativeName>
        <fullName evidence="8">Carbonate dehydratase</fullName>
    </alternativeName>
</protein>
<dbReference type="InterPro" id="IPR001765">
    <property type="entry name" value="Carbonic_anhydrase"/>
</dbReference>
<proteinExistence type="inferred from homology"/>
<evidence type="ECO:0000256" key="6">
    <source>
        <dbReference type="ARBA" id="ARBA00023239"/>
    </source>
</evidence>
<evidence type="ECO:0000256" key="3">
    <source>
        <dbReference type="ARBA" id="ARBA00012925"/>
    </source>
</evidence>
<keyword evidence="4" id="KW-0479">Metal-binding</keyword>
<name>A0ABN6VUR0_9BACT</name>
<dbReference type="InterPro" id="IPR045066">
    <property type="entry name" value="Beta_CA_cladeB"/>
</dbReference>
<evidence type="ECO:0000256" key="1">
    <source>
        <dbReference type="ARBA" id="ARBA00001947"/>
    </source>
</evidence>
<organism evidence="9 10">
    <name type="scientific">Geotalea uraniireducens</name>
    <dbReference type="NCBI Taxonomy" id="351604"/>
    <lineage>
        <taxon>Bacteria</taxon>
        <taxon>Pseudomonadati</taxon>
        <taxon>Thermodesulfobacteriota</taxon>
        <taxon>Desulfuromonadia</taxon>
        <taxon>Geobacterales</taxon>
        <taxon>Geobacteraceae</taxon>
        <taxon>Geotalea</taxon>
    </lineage>
</organism>
<dbReference type="Pfam" id="PF00484">
    <property type="entry name" value="Pro_CA"/>
    <property type="match status" value="1"/>
</dbReference>
<keyword evidence="6 8" id="KW-0456">Lyase</keyword>
<keyword evidence="10" id="KW-1185">Reference proteome</keyword>
<evidence type="ECO:0000313" key="10">
    <source>
        <dbReference type="Proteomes" id="UP001317705"/>
    </source>
</evidence>
<dbReference type="Proteomes" id="UP001317705">
    <property type="component" value="Chromosome"/>
</dbReference>
<dbReference type="CDD" id="cd00884">
    <property type="entry name" value="beta_CA_cladeB"/>
    <property type="match status" value="1"/>
</dbReference>